<keyword evidence="2" id="KW-1185">Reference proteome</keyword>
<proteinExistence type="predicted"/>
<reference evidence="1" key="1">
    <citation type="submission" date="2024-02" db="EMBL/GenBank/DDBJ databases">
        <title>Bacteria isolated from the canopy kelp, Nereocystis luetkeana.</title>
        <authorList>
            <person name="Pfister C.A."/>
            <person name="Younker I.T."/>
            <person name="Light S.H."/>
        </authorList>
    </citation>
    <scope>NUCLEOTIDE SEQUENCE</scope>
    <source>
        <strain evidence="1">TN.2.01</strain>
    </source>
</reference>
<accession>A0ACC6R7J1</accession>
<organism evidence="1 2">
    <name type="scientific">Pseudoalteromonas undina</name>
    <dbReference type="NCBI Taxonomy" id="43660"/>
    <lineage>
        <taxon>Bacteria</taxon>
        <taxon>Pseudomonadati</taxon>
        <taxon>Pseudomonadota</taxon>
        <taxon>Gammaproteobacteria</taxon>
        <taxon>Alteromonadales</taxon>
        <taxon>Pseudoalteromonadaceae</taxon>
        <taxon>Pseudoalteromonas</taxon>
    </lineage>
</organism>
<dbReference type="Proteomes" id="UP001374952">
    <property type="component" value="Unassembled WGS sequence"/>
</dbReference>
<evidence type="ECO:0000313" key="1">
    <source>
        <dbReference type="EMBL" id="MEL0605908.1"/>
    </source>
</evidence>
<gene>
    <name evidence="1" type="ORF">V6250_17190</name>
</gene>
<dbReference type="EMBL" id="JBAKAX010000024">
    <property type="protein sequence ID" value="MEL0605908.1"/>
    <property type="molecule type" value="Genomic_DNA"/>
</dbReference>
<evidence type="ECO:0000313" key="2">
    <source>
        <dbReference type="Proteomes" id="UP001374952"/>
    </source>
</evidence>
<comment type="caution">
    <text evidence="1">The sequence shown here is derived from an EMBL/GenBank/DDBJ whole genome shotgun (WGS) entry which is preliminary data.</text>
</comment>
<name>A0ACC6R7J1_9GAMM</name>
<protein>
    <submittedName>
        <fullName evidence="1">Uncharacterized protein</fullName>
    </submittedName>
</protein>
<sequence>MEESSTIRAFKTELIKTMPYCPNTKEVKDELQAQSLCSVLFHYLHWASRLIPVRPRSATVEPYLLMDTRWEDHEADVLSLLKKVKLGEDLTGHLSNKVMSKGYTPKENILAKNDSWADKDQLLNTKGFHHFHLKAGKGSKANVVLFAQVSRETFKAVALFDHSVFDHSSNEMSHERKRMWAIFDDMVSREIAPNTAYMSNPITMSGHPIHIHSMTQQYWHVIKQVDGELSSKEFAKNIYADTDYSIPKKTKFRWLLNGLDLGVLEVKSKHFFIYRYGHI</sequence>